<keyword evidence="2" id="KW-0378">Hydrolase</keyword>
<dbReference type="GO" id="GO:0106435">
    <property type="term" value="F:carboxylesterase activity"/>
    <property type="evidence" value="ECO:0007669"/>
    <property type="project" value="UniProtKB-EC"/>
</dbReference>
<organism evidence="2 3">
    <name type="scientific">Roseovarius mucosus</name>
    <dbReference type="NCBI Taxonomy" id="215743"/>
    <lineage>
        <taxon>Bacteria</taxon>
        <taxon>Pseudomonadati</taxon>
        <taxon>Pseudomonadota</taxon>
        <taxon>Alphaproteobacteria</taxon>
        <taxon>Rhodobacterales</taxon>
        <taxon>Roseobacteraceae</taxon>
        <taxon>Roseovarius</taxon>
    </lineage>
</organism>
<dbReference type="PANTHER" id="PTHR43798:SF5">
    <property type="entry name" value="MONOACYLGLYCEROL LIPASE ABHD6"/>
    <property type="match status" value="1"/>
</dbReference>
<dbReference type="EC" id="3.1.1.1" evidence="2"/>
<evidence type="ECO:0000313" key="3">
    <source>
        <dbReference type="Proteomes" id="UP000192273"/>
    </source>
</evidence>
<dbReference type="Proteomes" id="UP000192273">
    <property type="component" value="Chromosome"/>
</dbReference>
<feature type="domain" description="AB hydrolase-1" evidence="1">
    <location>
        <begin position="26"/>
        <end position="259"/>
    </location>
</feature>
<dbReference type="KEGG" id="rmm:ROSMUCSMR3_03111"/>
<dbReference type="GO" id="GO:0046464">
    <property type="term" value="P:acylglycerol catabolic process"/>
    <property type="evidence" value="ECO:0007669"/>
    <property type="project" value="TreeGrafter"/>
</dbReference>
<dbReference type="AlphaFoldDB" id="A0A1V0RS28"/>
<dbReference type="GO" id="GO:0016020">
    <property type="term" value="C:membrane"/>
    <property type="evidence" value="ECO:0007669"/>
    <property type="project" value="TreeGrafter"/>
</dbReference>
<dbReference type="Gene3D" id="3.40.50.1820">
    <property type="entry name" value="alpha/beta hydrolase"/>
    <property type="match status" value="1"/>
</dbReference>
<dbReference type="InterPro" id="IPR050266">
    <property type="entry name" value="AB_hydrolase_sf"/>
</dbReference>
<dbReference type="GO" id="GO:0047372">
    <property type="term" value="F:monoacylglycerol lipase activity"/>
    <property type="evidence" value="ECO:0007669"/>
    <property type="project" value="TreeGrafter"/>
</dbReference>
<dbReference type="InterPro" id="IPR029058">
    <property type="entry name" value="AB_hydrolase_fold"/>
</dbReference>
<proteinExistence type="predicted"/>
<dbReference type="InterPro" id="IPR000073">
    <property type="entry name" value="AB_hydrolase_1"/>
</dbReference>
<evidence type="ECO:0000259" key="1">
    <source>
        <dbReference type="Pfam" id="PF12697"/>
    </source>
</evidence>
<dbReference type="EMBL" id="CP020474">
    <property type="protein sequence ID" value="ARE84574.1"/>
    <property type="molecule type" value="Genomic_DNA"/>
</dbReference>
<protein>
    <submittedName>
        <fullName evidence="2">Lipase LipV</fullName>
        <ecNumber evidence="2">3.1.1.1</ecNumber>
    </submittedName>
</protein>
<dbReference type="PRINTS" id="PR00111">
    <property type="entry name" value="ABHYDROLASE"/>
</dbReference>
<gene>
    <name evidence="2" type="primary">lipV</name>
    <name evidence="2" type="ORF">ROSMUCSMR3_03111</name>
</gene>
<dbReference type="Pfam" id="PF12697">
    <property type="entry name" value="Abhydrolase_6"/>
    <property type="match status" value="1"/>
</dbReference>
<accession>A0A1V0RS28</accession>
<dbReference type="SUPFAM" id="SSF53474">
    <property type="entry name" value="alpha/beta-Hydrolases"/>
    <property type="match status" value="1"/>
</dbReference>
<reference evidence="2 3" key="1">
    <citation type="submission" date="2017-03" db="EMBL/GenBank/DDBJ databases">
        <title>Genome Sequence of Roseovarius mucosus strain SMR3 Isolated from a culture of the Diatom Skeletonema marinoi.</title>
        <authorList>
            <person name="Topel M."/>
            <person name="Pinder M."/>
            <person name="Johansson O.N."/>
            <person name="Kourtchenko O."/>
            <person name="Godhe A."/>
            <person name="Clarke A.K."/>
        </authorList>
    </citation>
    <scope>NUCLEOTIDE SEQUENCE [LARGE SCALE GENOMIC DNA]</scope>
    <source>
        <strain evidence="2 3">SMR3</strain>
    </source>
</reference>
<evidence type="ECO:0000313" key="2">
    <source>
        <dbReference type="EMBL" id="ARE84574.1"/>
    </source>
</evidence>
<sequence>MPQGVRGGFPTHWTALGHGPRHALAIHCSLSHSGSWGPLARELGGALRLTAFDLPGHGQSAAWTGDGEIQAVSTAMAAGFLEAPTDIIGHSFGATVALRLAVERPDLVRTLILYEPVFFAVGLHDQPGLRAGHEAEMAEYAAGMAAGDFLRAAEGFTRVWGDRRGWTALPEGARAAMAAQMPLIEAATDALYGDAGGMLSSGALTRISVPVLLMEGSASPAIIAAINAGLVARIPEALRVVVQGAGHMGPISHARGVAEEIRGFLGGVQGYLG</sequence>
<name>A0A1V0RS28_9RHOB</name>
<keyword evidence="3" id="KW-1185">Reference proteome</keyword>
<dbReference type="PANTHER" id="PTHR43798">
    <property type="entry name" value="MONOACYLGLYCEROL LIPASE"/>
    <property type="match status" value="1"/>
</dbReference>